<dbReference type="AlphaFoldDB" id="B3DXD7"/>
<sequence>MYSWEGEKSSTAKSRLSWLKARRPQPVVAEDWGIQGLRWEKLFFAKRAKDCL</sequence>
<dbReference type="HOGENOM" id="CLU_3081691_0_0_0"/>
<dbReference type="Proteomes" id="UP000009149">
    <property type="component" value="Chromosome"/>
</dbReference>
<gene>
    <name evidence="1" type="ordered locus">Minf_1792</name>
</gene>
<dbReference type="EMBL" id="CP000975">
    <property type="protein sequence ID" value="ACD83846.1"/>
    <property type="molecule type" value="Genomic_DNA"/>
</dbReference>
<evidence type="ECO:0000313" key="2">
    <source>
        <dbReference type="Proteomes" id="UP000009149"/>
    </source>
</evidence>
<accession>B3DXD7</accession>
<dbReference type="STRING" id="481448.Minf_1792"/>
<organism evidence="1 2">
    <name type="scientific">Methylacidiphilum infernorum (isolate V4)</name>
    <name type="common">Methylokorus infernorum (strain V4)</name>
    <dbReference type="NCBI Taxonomy" id="481448"/>
    <lineage>
        <taxon>Bacteria</taxon>
        <taxon>Pseudomonadati</taxon>
        <taxon>Verrucomicrobiota</taxon>
        <taxon>Methylacidiphilae</taxon>
        <taxon>Methylacidiphilales</taxon>
        <taxon>Methylacidiphilaceae</taxon>
        <taxon>Methylacidiphilum (ex Ratnadevi et al. 2023)</taxon>
    </lineage>
</organism>
<protein>
    <submittedName>
        <fullName evidence="1">Uncharacterized protein</fullName>
    </submittedName>
</protein>
<dbReference type="KEGG" id="min:Minf_1792"/>
<evidence type="ECO:0000313" key="1">
    <source>
        <dbReference type="EMBL" id="ACD83846.1"/>
    </source>
</evidence>
<reference evidence="1 2" key="1">
    <citation type="journal article" date="2008" name="Biol. Direct">
        <title>Complete genome sequence of the extremely acidophilic methanotroph isolate V4, Methylacidiphilum infernorum, a representative of the bacterial phylum Verrucomicrobia.</title>
        <authorList>
            <person name="Hou S."/>
            <person name="Makarova K.S."/>
            <person name="Saw J.H."/>
            <person name="Senin P."/>
            <person name="Ly B.V."/>
            <person name="Zhou Z."/>
            <person name="Ren Y."/>
            <person name="Wang J."/>
            <person name="Galperin M.Y."/>
            <person name="Omelchenko M.V."/>
            <person name="Wolf Y.I."/>
            <person name="Yutin N."/>
            <person name="Koonin E.V."/>
            <person name="Stott M.B."/>
            <person name="Mountain B.W."/>
            <person name="Crowe M.A."/>
            <person name="Smirnova A.V."/>
            <person name="Dunfield P.F."/>
            <person name="Feng L."/>
            <person name="Wang L."/>
            <person name="Alam M."/>
        </authorList>
    </citation>
    <scope>NUCLEOTIDE SEQUENCE [LARGE SCALE GENOMIC DNA]</scope>
    <source>
        <strain evidence="2">Isolate V4</strain>
    </source>
</reference>
<dbReference type="RefSeq" id="WP_012464128.1">
    <property type="nucleotide sequence ID" value="NC_010794.1"/>
</dbReference>
<name>B3DXD7_METI4</name>
<proteinExistence type="predicted"/>